<dbReference type="RefSeq" id="WP_307332391.1">
    <property type="nucleotide sequence ID" value="NZ_JAUSUG010000037.1"/>
</dbReference>
<name>A0ABU0A338_9BACI</name>
<dbReference type="EMBL" id="JAUSUG010000037">
    <property type="protein sequence ID" value="MDQ0257911.1"/>
    <property type="molecule type" value="Genomic_DNA"/>
</dbReference>
<evidence type="ECO:0000313" key="2">
    <source>
        <dbReference type="Proteomes" id="UP001230005"/>
    </source>
</evidence>
<proteinExistence type="predicted"/>
<reference evidence="1 2" key="1">
    <citation type="submission" date="2023-07" db="EMBL/GenBank/DDBJ databases">
        <title>Genomic Encyclopedia of Type Strains, Phase IV (KMG-IV): sequencing the most valuable type-strain genomes for metagenomic binning, comparative biology and taxonomic classification.</title>
        <authorList>
            <person name="Goeker M."/>
        </authorList>
    </citation>
    <scope>NUCLEOTIDE SEQUENCE [LARGE SCALE GENOMIC DNA]</scope>
    <source>
        <strain evidence="1 2">DSM 9768</strain>
    </source>
</reference>
<gene>
    <name evidence="1" type="ORF">J2S74_005374</name>
</gene>
<dbReference type="Proteomes" id="UP001230005">
    <property type="component" value="Unassembled WGS sequence"/>
</dbReference>
<accession>A0ABU0A338</accession>
<organism evidence="1 2">
    <name type="scientific">Evansella vedderi</name>
    <dbReference type="NCBI Taxonomy" id="38282"/>
    <lineage>
        <taxon>Bacteria</taxon>
        <taxon>Bacillati</taxon>
        <taxon>Bacillota</taxon>
        <taxon>Bacilli</taxon>
        <taxon>Bacillales</taxon>
        <taxon>Bacillaceae</taxon>
        <taxon>Evansella</taxon>
    </lineage>
</organism>
<comment type="caution">
    <text evidence="1">The sequence shown here is derived from an EMBL/GenBank/DDBJ whole genome shotgun (WGS) entry which is preliminary data.</text>
</comment>
<evidence type="ECO:0000313" key="1">
    <source>
        <dbReference type="EMBL" id="MDQ0257911.1"/>
    </source>
</evidence>
<protein>
    <submittedName>
        <fullName evidence="1">Uncharacterized protein</fullName>
    </submittedName>
</protein>
<sequence>MEYNAAVNMRLNAVDIVLRSVDHAKLYLTDGFSIVSDPVHEVYFLIPEEKIGEAQDEGYIVINE</sequence>
<keyword evidence="2" id="KW-1185">Reference proteome</keyword>